<dbReference type="AlphaFoldDB" id="W2XCY7"/>
<evidence type="ECO:0000313" key="2">
    <source>
        <dbReference type="EMBL" id="ETP20357.1"/>
    </source>
</evidence>
<sequence>MPGEDREAESELNGQQHVFRRSDLPEQEREAAHELDRQRHADRRAQQTEDNTELNWSGCGQNDSVPVTTRPYFP</sequence>
<organism evidence="2 3">
    <name type="scientific">Phytophthora nicotianae CJ01A1</name>
    <dbReference type="NCBI Taxonomy" id="1317063"/>
    <lineage>
        <taxon>Eukaryota</taxon>
        <taxon>Sar</taxon>
        <taxon>Stramenopiles</taxon>
        <taxon>Oomycota</taxon>
        <taxon>Peronosporomycetes</taxon>
        <taxon>Peronosporales</taxon>
        <taxon>Peronosporaceae</taxon>
        <taxon>Phytophthora</taxon>
    </lineage>
</organism>
<evidence type="ECO:0000256" key="1">
    <source>
        <dbReference type="SAM" id="MobiDB-lite"/>
    </source>
</evidence>
<protein>
    <submittedName>
        <fullName evidence="2">Uncharacterized protein</fullName>
    </submittedName>
</protein>
<reference evidence="2 3" key="1">
    <citation type="submission" date="2013-11" db="EMBL/GenBank/DDBJ databases">
        <title>The Genome Sequence of Phytophthora parasitica CJ01A1.</title>
        <authorList>
            <consortium name="The Broad Institute Genomics Platform"/>
            <person name="Russ C."/>
            <person name="Tyler B."/>
            <person name="Panabieres F."/>
            <person name="Shan W."/>
            <person name="Tripathy S."/>
            <person name="Grunwald N."/>
            <person name="Machado M."/>
            <person name="Johnson C.S."/>
            <person name="Walker B."/>
            <person name="Young S.K."/>
            <person name="Zeng Q."/>
            <person name="Gargeya S."/>
            <person name="Fitzgerald M."/>
            <person name="Haas B."/>
            <person name="Abouelleil A."/>
            <person name="Allen A.W."/>
            <person name="Alvarado L."/>
            <person name="Arachchi H.M."/>
            <person name="Berlin A.M."/>
            <person name="Chapman S.B."/>
            <person name="Gainer-Dewar J."/>
            <person name="Goldberg J."/>
            <person name="Griggs A."/>
            <person name="Gujja S."/>
            <person name="Hansen M."/>
            <person name="Howarth C."/>
            <person name="Imamovic A."/>
            <person name="Ireland A."/>
            <person name="Larimer J."/>
            <person name="McCowan C."/>
            <person name="Murphy C."/>
            <person name="Pearson M."/>
            <person name="Poon T.W."/>
            <person name="Priest M."/>
            <person name="Roberts A."/>
            <person name="Saif S."/>
            <person name="Shea T."/>
            <person name="Sisk P."/>
            <person name="Sykes S."/>
            <person name="Wortman J."/>
            <person name="Nusbaum C."/>
            <person name="Birren B."/>
        </authorList>
    </citation>
    <scope>NUCLEOTIDE SEQUENCE [LARGE SCALE GENOMIC DNA]</scope>
    <source>
        <strain evidence="2 3">CJ01A1</strain>
    </source>
</reference>
<proteinExistence type="predicted"/>
<comment type="caution">
    <text evidence="2">The sequence shown here is derived from an EMBL/GenBank/DDBJ whole genome shotgun (WGS) entry which is preliminary data.</text>
</comment>
<name>W2XCY7_PHYNI</name>
<accession>W2XCY7</accession>
<dbReference type="Proteomes" id="UP000018958">
    <property type="component" value="Unassembled WGS sequence"/>
</dbReference>
<dbReference type="EMBL" id="ANIX01001229">
    <property type="protein sequence ID" value="ETP20357.1"/>
    <property type="molecule type" value="Genomic_DNA"/>
</dbReference>
<evidence type="ECO:0000313" key="3">
    <source>
        <dbReference type="Proteomes" id="UP000018958"/>
    </source>
</evidence>
<feature type="region of interest" description="Disordered" evidence="1">
    <location>
        <begin position="1"/>
        <end position="74"/>
    </location>
</feature>
<feature type="compositionally biased region" description="Acidic residues" evidence="1">
    <location>
        <begin position="1"/>
        <end position="10"/>
    </location>
</feature>
<feature type="compositionally biased region" description="Polar residues" evidence="1">
    <location>
        <begin position="53"/>
        <end position="67"/>
    </location>
</feature>
<feature type="compositionally biased region" description="Basic and acidic residues" evidence="1">
    <location>
        <begin position="20"/>
        <end position="47"/>
    </location>
</feature>
<gene>
    <name evidence="2" type="ORF">F441_05910</name>
</gene>